<dbReference type="HOGENOM" id="CLU_020336_35_0_1"/>
<reference evidence="4" key="1">
    <citation type="submission" date="2015-01" db="EMBL/GenBank/DDBJ databases">
        <title>The Genome Sequence of Cladophialophora bantiana CBS 173.52.</title>
        <authorList>
            <consortium name="The Broad Institute Genomics Platform"/>
            <person name="Cuomo C."/>
            <person name="de Hoog S."/>
            <person name="Gorbushina A."/>
            <person name="Stielow B."/>
            <person name="Teixiera M."/>
            <person name="Abouelleil A."/>
            <person name="Chapman S.B."/>
            <person name="Priest M."/>
            <person name="Young S.K."/>
            <person name="Wortman J."/>
            <person name="Nusbaum C."/>
            <person name="Birren B."/>
        </authorList>
    </citation>
    <scope>NUCLEOTIDE SEQUENCE [LARGE SCALE GENOMIC DNA]</scope>
    <source>
        <strain evidence="4">CBS 173.52</strain>
    </source>
</reference>
<evidence type="ECO:0000259" key="3">
    <source>
        <dbReference type="Pfam" id="PF00561"/>
    </source>
</evidence>
<dbReference type="InterPro" id="IPR000073">
    <property type="entry name" value="AB_hydrolase_1"/>
</dbReference>
<dbReference type="PRINTS" id="PR00412">
    <property type="entry name" value="EPOXHYDRLASE"/>
</dbReference>
<accession>A0A0D2EU93</accession>
<dbReference type="VEuPathDB" id="FungiDB:Z519_06041"/>
<name>A0A0D2EU93_CLAB1</name>
<proteinExistence type="predicted"/>
<dbReference type="InterPro" id="IPR051340">
    <property type="entry name" value="Haloalkane_dehalogenase"/>
</dbReference>
<dbReference type="OrthoDB" id="284184at2759"/>
<sequence length="333" mass="36358">MAKGMHSNFSQLLLFLFSFLTLSHQTPAGGLPYTVGNVTLPNGIQMFYREAGPINGTTLLLLHGFPSSSHQFRNFIPILAAHGYHVVAPDYPGFGFTVVPEALNYTYSFAALTQSVAAFLDAKNITAFVPYMHDYGGPIGFRLALQRPQSILAFISQNANAYIEGFGATFWPPIFALWNATTPAQFQAAAAPINDTALTLAGIKSQYTTGSARPELIEPESYWLDYALIDEQAGNRDVQIALLTDYRSNVPLYPAFQAYFRRAQPNLLAAWGKNDIIFVPPGAEAFKRDIPNAEVVLLDAGHFLLETNLAQMAGLVLDFLKIVPLASHVPGGI</sequence>
<feature type="chain" id="PRO_5002252506" description="AB hydrolase-1 domain-containing protein" evidence="2">
    <location>
        <begin position="29"/>
        <end position="333"/>
    </location>
</feature>
<feature type="signal peptide" evidence="2">
    <location>
        <begin position="1"/>
        <end position="28"/>
    </location>
</feature>
<gene>
    <name evidence="4" type="ORF">Z519_06041</name>
</gene>
<dbReference type="PANTHER" id="PTHR42977:SF3">
    <property type="entry name" value="AB HYDROLASE-1 DOMAIN-CONTAINING PROTEIN"/>
    <property type="match status" value="1"/>
</dbReference>
<dbReference type="RefSeq" id="XP_016620105.1">
    <property type="nucleotide sequence ID" value="XM_016763781.1"/>
</dbReference>
<organism evidence="4 5">
    <name type="scientific">Cladophialophora bantiana (strain ATCC 10958 / CBS 173.52 / CDC B-1940 / NIH 8579)</name>
    <name type="common">Xylohypha bantiana</name>
    <dbReference type="NCBI Taxonomy" id="1442370"/>
    <lineage>
        <taxon>Eukaryota</taxon>
        <taxon>Fungi</taxon>
        <taxon>Dikarya</taxon>
        <taxon>Ascomycota</taxon>
        <taxon>Pezizomycotina</taxon>
        <taxon>Eurotiomycetes</taxon>
        <taxon>Chaetothyriomycetidae</taxon>
        <taxon>Chaetothyriales</taxon>
        <taxon>Herpotrichiellaceae</taxon>
        <taxon>Cladophialophora</taxon>
    </lineage>
</organism>
<evidence type="ECO:0000313" key="4">
    <source>
        <dbReference type="EMBL" id="KIW93436.1"/>
    </source>
</evidence>
<dbReference type="EMBL" id="KN846987">
    <property type="protein sequence ID" value="KIW93436.1"/>
    <property type="molecule type" value="Genomic_DNA"/>
</dbReference>
<dbReference type="PANTHER" id="PTHR42977">
    <property type="entry name" value="HYDROLASE-RELATED"/>
    <property type="match status" value="1"/>
</dbReference>
<evidence type="ECO:0000313" key="5">
    <source>
        <dbReference type="Proteomes" id="UP000053789"/>
    </source>
</evidence>
<keyword evidence="2" id="KW-0732">Signal</keyword>
<dbReference type="InterPro" id="IPR000639">
    <property type="entry name" value="Epox_hydrolase-like"/>
</dbReference>
<dbReference type="Proteomes" id="UP000053789">
    <property type="component" value="Unassembled WGS sequence"/>
</dbReference>
<protein>
    <recommendedName>
        <fullName evidence="3">AB hydrolase-1 domain-containing protein</fullName>
    </recommendedName>
</protein>
<dbReference type="AlphaFoldDB" id="A0A0D2EU93"/>
<dbReference type="GeneID" id="27698969"/>
<evidence type="ECO:0000256" key="2">
    <source>
        <dbReference type="SAM" id="SignalP"/>
    </source>
</evidence>
<keyword evidence="1" id="KW-0378">Hydrolase</keyword>
<feature type="domain" description="AB hydrolase-1" evidence="3">
    <location>
        <begin position="58"/>
        <end position="308"/>
    </location>
</feature>
<dbReference type="Gene3D" id="3.40.50.1820">
    <property type="entry name" value="alpha/beta hydrolase"/>
    <property type="match status" value="1"/>
</dbReference>
<dbReference type="Pfam" id="PF00561">
    <property type="entry name" value="Abhydrolase_1"/>
    <property type="match status" value="1"/>
</dbReference>
<dbReference type="InterPro" id="IPR029058">
    <property type="entry name" value="AB_hydrolase_fold"/>
</dbReference>
<dbReference type="GO" id="GO:0004301">
    <property type="term" value="F:epoxide hydrolase activity"/>
    <property type="evidence" value="ECO:0007669"/>
    <property type="project" value="TreeGrafter"/>
</dbReference>
<keyword evidence="5" id="KW-1185">Reference proteome</keyword>
<dbReference type="SUPFAM" id="SSF53474">
    <property type="entry name" value="alpha/beta-Hydrolases"/>
    <property type="match status" value="1"/>
</dbReference>
<evidence type="ECO:0000256" key="1">
    <source>
        <dbReference type="ARBA" id="ARBA00022801"/>
    </source>
</evidence>